<comment type="caution">
    <text evidence="1">The sequence shown here is derived from an EMBL/GenBank/DDBJ whole genome shotgun (WGS) entry which is preliminary data.</text>
</comment>
<accession>A0AAV4SJV7</accession>
<dbReference type="Proteomes" id="UP001054837">
    <property type="component" value="Unassembled WGS sequence"/>
</dbReference>
<keyword evidence="2" id="KW-1185">Reference proteome</keyword>
<evidence type="ECO:0000313" key="2">
    <source>
        <dbReference type="Proteomes" id="UP001054837"/>
    </source>
</evidence>
<reference evidence="1 2" key="1">
    <citation type="submission" date="2021-06" db="EMBL/GenBank/DDBJ databases">
        <title>Caerostris darwini draft genome.</title>
        <authorList>
            <person name="Kono N."/>
            <person name="Arakawa K."/>
        </authorList>
    </citation>
    <scope>NUCLEOTIDE SEQUENCE [LARGE SCALE GENOMIC DNA]</scope>
</reference>
<dbReference type="EMBL" id="BPLQ01008009">
    <property type="protein sequence ID" value="GIY34075.1"/>
    <property type="molecule type" value="Genomic_DNA"/>
</dbReference>
<sequence length="342" mass="39896">MNQQDKNLFKSFTSFNLLPVSCISQKKICFTVPEKISRTNVTTTVNNRVITEFLNYVKTEDVLQALKELQNMKKGYIRSLTFNDMTLFLDLLIRKKCLADLSSNVQAMSYVIQFVNEVFKPLLEKYSCSGDIDSIYEIATLLPDFALSKCNFNQYLTTAYIKSGKCEDLLYELEKHFYHVRIKLFTIPAFLEFLKRPDLEERTIKLANKYLEVNFDLPIAVVWAYYLTHEKYEKANEFYQLYKIPVEKVATMVLKAIREQENVAMGKVYISILDDNSKNRLKERAYATVLEILISKGMYDDAIALITEAREKNIDVEKQYRSILVRLKIALEKEKKEVPFAV</sequence>
<organism evidence="1 2">
    <name type="scientific">Caerostris darwini</name>
    <dbReference type="NCBI Taxonomy" id="1538125"/>
    <lineage>
        <taxon>Eukaryota</taxon>
        <taxon>Metazoa</taxon>
        <taxon>Ecdysozoa</taxon>
        <taxon>Arthropoda</taxon>
        <taxon>Chelicerata</taxon>
        <taxon>Arachnida</taxon>
        <taxon>Araneae</taxon>
        <taxon>Araneomorphae</taxon>
        <taxon>Entelegynae</taxon>
        <taxon>Araneoidea</taxon>
        <taxon>Araneidae</taxon>
        <taxon>Caerostris</taxon>
    </lineage>
</organism>
<name>A0AAV4SJV7_9ARAC</name>
<dbReference type="AlphaFoldDB" id="A0AAV4SJV7"/>
<proteinExistence type="predicted"/>
<evidence type="ECO:0000313" key="1">
    <source>
        <dbReference type="EMBL" id="GIY34075.1"/>
    </source>
</evidence>
<gene>
    <name evidence="1" type="primary">AVEN_55834_1</name>
    <name evidence="1" type="ORF">CDAR_420061</name>
</gene>
<protein>
    <submittedName>
        <fullName evidence="1">Uncharacterized protein</fullName>
    </submittedName>
</protein>